<dbReference type="EMBL" id="JBHSED010000074">
    <property type="protein sequence ID" value="MFC4307238.1"/>
    <property type="molecule type" value="Genomic_DNA"/>
</dbReference>
<dbReference type="InterPro" id="IPR020449">
    <property type="entry name" value="Tscrpt_reg_AraC-type_HTH"/>
</dbReference>
<protein>
    <submittedName>
        <fullName evidence="7">Response regulator</fullName>
    </submittedName>
</protein>
<keyword evidence="8" id="KW-1185">Reference proteome</keyword>
<evidence type="ECO:0000256" key="1">
    <source>
        <dbReference type="ARBA" id="ARBA00023015"/>
    </source>
</evidence>
<dbReference type="InterPro" id="IPR018060">
    <property type="entry name" value="HTH_AraC"/>
</dbReference>
<reference evidence="8" key="1">
    <citation type="journal article" date="2019" name="Int. J. Syst. Evol. Microbiol.">
        <title>The Global Catalogue of Microorganisms (GCM) 10K type strain sequencing project: providing services to taxonomists for standard genome sequencing and annotation.</title>
        <authorList>
            <consortium name="The Broad Institute Genomics Platform"/>
            <consortium name="The Broad Institute Genome Sequencing Center for Infectious Disease"/>
            <person name="Wu L."/>
            <person name="Ma J."/>
        </authorList>
    </citation>
    <scope>NUCLEOTIDE SEQUENCE [LARGE SCALE GENOMIC DNA]</scope>
    <source>
        <strain evidence="8">CGMCC 4.1641</strain>
    </source>
</reference>
<dbReference type="CDD" id="cd17536">
    <property type="entry name" value="REC_YesN-like"/>
    <property type="match status" value="1"/>
</dbReference>
<evidence type="ECO:0000313" key="7">
    <source>
        <dbReference type="EMBL" id="MFC4307238.1"/>
    </source>
</evidence>
<feature type="domain" description="Response regulatory" evidence="6">
    <location>
        <begin position="9"/>
        <end position="126"/>
    </location>
</feature>
<keyword evidence="2" id="KW-0238">DNA-binding</keyword>
<dbReference type="Gene3D" id="3.40.50.2300">
    <property type="match status" value="1"/>
</dbReference>
<dbReference type="PRINTS" id="PR00032">
    <property type="entry name" value="HTHARAC"/>
</dbReference>
<accession>A0ABV8SKW0</accession>
<evidence type="ECO:0000256" key="4">
    <source>
        <dbReference type="PROSITE-ProRule" id="PRU00169"/>
    </source>
</evidence>
<evidence type="ECO:0000313" key="8">
    <source>
        <dbReference type="Proteomes" id="UP001595755"/>
    </source>
</evidence>
<dbReference type="InterPro" id="IPR018062">
    <property type="entry name" value="HTH_AraC-typ_CS"/>
</dbReference>
<gene>
    <name evidence="7" type="ORF">ACFO1S_27820</name>
</gene>
<dbReference type="RefSeq" id="WP_204602979.1">
    <property type="nucleotide sequence ID" value="NZ_JBHSED010000074.1"/>
</dbReference>
<dbReference type="Gene3D" id="1.10.10.60">
    <property type="entry name" value="Homeodomain-like"/>
    <property type="match status" value="2"/>
</dbReference>
<keyword evidence="4" id="KW-0597">Phosphoprotein</keyword>
<dbReference type="InterPro" id="IPR001789">
    <property type="entry name" value="Sig_transdc_resp-reg_receiver"/>
</dbReference>
<comment type="caution">
    <text evidence="7">The sequence shown here is derived from an EMBL/GenBank/DDBJ whole genome shotgun (WGS) entry which is preliminary data.</text>
</comment>
<dbReference type="SUPFAM" id="SSF52172">
    <property type="entry name" value="CheY-like"/>
    <property type="match status" value="1"/>
</dbReference>
<dbReference type="PROSITE" id="PS01124">
    <property type="entry name" value="HTH_ARAC_FAMILY_2"/>
    <property type="match status" value="1"/>
</dbReference>
<dbReference type="Pfam" id="PF00072">
    <property type="entry name" value="Response_reg"/>
    <property type="match status" value="1"/>
</dbReference>
<feature type="domain" description="HTH araC/xylS-type" evidence="5">
    <location>
        <begin position="155"/>
        <end position="253"/>
    </location>
</feature>
<dbReference type="SMART" id="SM00448">
    <property type="entry name" value="REC"/>
    <property type="match status" value="1"/>
</dbReference>
<keyword evidence="1" id="KW-0805">Transcription regulation</keyword>
<dbReference type="PANTHER" id="PTHR43280:SF28">
    <property type="entry name" value="HTH-TYPE TRANSCRIPTIONAL ACTIVATOR RHAS"/>
    <property type="match status" value="1"/>
</dbReference>
<evidence type="ECO:0000256" key="2">
    <source>
        <dbReference type="ARBA" id="ARBA00023125"/>
    </source>
</evidence>
<organism evidence="7 8">
    <name type="scientific">Cohnella boryungensis</name>
    <dbReference type="NCBI Taxonomy" id="768479"/>
    <lineage>
        <taxon>Bacteria</taxon>
        <taxon>Bacillati</taxon>
        <taxon>Bacillota</taxon>
        <taxon>Bacilli</taxon>
        <taxon>Bacillales</taxon>
        <taxon>Paenibacillaceae</taxon>
        <taxon>Cohnella</taxon>
    </lineage>
</organism>
<evidence type="ECO:0000259" key="6">
    <source>
        <dbReference type="PROSITE" id="PS50110"/>
    </source>
</evidence>
<keyword evidence="3" id="KW-0804">Transcription</keyword>
<dbReference type="SUPFAM" id="SSF46689">
    <property type="entry name" value="Homeodomain-like"/>
    <property type="match status" value="2"/>
</dbReference>
<dbReference type="PROSITE" id="PS00041">
    <property type="entry name" value="HTH_ARAC_FAMILY_1"/>
    <property type="match status" value="1"/>
</dbReference>
<dbReference type="PROSITE" id="PS50110">
    <property type="entry name" value="RESPONSE_REGULATORY"/>
    <property type="match status" value="1"/>
</dbReference>
<dbReference type="PANTHER" id="PTHR43280">
    <property type="entry name" value="ARAC-FAMILY TRANSCRIPTIONAL REGULATOR"/>
    <property type="match status" value="1"/>
</dbReference>
<dbReference type="InterPro" id="IPR011006">
    <property type="entry name" value="CheY-like_superfamily"/>
</dbReference>
<dbReference type="SMART" id="SM00342">
    <property type="entry name" value="HTH_ARAC"/>
    <property type="match status" value="1"/>
</dbReference>
<name>A0ABV8SKW0_9BACL</name>
<dbReference type="InterPro" id="IPR009057">
    <property type="entry name" value="Homeodomain-like_sf"/>
</dbReference>
<proteinExistence type="predicted"/>
<evidence type="ECO:0000256" key="3">
    <source>
        <dbReference type="ARBA" id="ARBA00023163"/>
    </source>
</evidence>
<sequence>MDSTSTPIRIVVAEDEELIMNNLIRKIENIDPSLQVVCAAEDGKEALSYVRDNPVDLVVTDIHMPVMNGISLIRELHLHFPHIRAVITTGYADFEYARQALRFQVSEYLLKPIKQEELRQAISRVKLSIDSEKSSYRNSLESMRAGSDKPETIVQLVQQYLKENFTRELSLEEVAKSFNFTSSYLSKIFIKHTGAAPSKYLIALRINEAKYLLTEHRHLSVKEVGERIGYPDQFYFSRLFKQVTGSTPKEFQK</sequence>
<evidence type="ECO:0000259" key="5">
    <source>
        <dbReference type="PROSITE" id="PS01124"/>
    </source>
</evidence>
<dbReference type="Proteomes" id="UP001595755">
    <property type="component" value="Unassembled WGS sequence"/>
</dbReference>
<dbReference type="Pfam" id="PF12833">
    <property type="entry name" value="HTH_18"/>
    <property type="match status" value="1"/>
</dbReference>
<feature type="modified residue" description="4-aspartylphosphate" evidence="4">
    <location>
        <position position="61"/>
    </location>
</feature>